<dbReference type="EMBL" id="BMRE01000025">
    <property type="protein sequence ID" value="GGU53454.1"/>
    <property type="molecule type" value="Genomic_DNA"/>
</dbReference>
<comment type="caution">
    <text evidence="2">The sequence shown here is derived from an EMBL/GenBank/DDBJ whole genome shotgun (WGS) entry which is preliminary data.</text>
</comment>
<keyword evidence="3" id="KW-1185">Reference proteome</keyword>
<name>A0ABQ2UV81_9PSEU</name>
<gene>
    <name evidence="2" type="ORF">GCM10010178_52940</name>
</gene>
<accession>A0ABQ2UV81</accession>
<organism evidence="2 3">
    <name type="scientific">Lentzea flava</name>
    <dbReference type="NCBI Taxonomy" id="103732"/>
    <lineage>
        <taxon>Bacteria</taxon>
        <taxon>Bacillati</taxon>
        <taxon>Actinomycetota</taxon>
        <taxon>Actinomycetes</taxon>
        <taxon>Pseudonocardiales</taxon>
        <taxon>Pseudonocardiaceae</taxon>
        <taxon>Lentzea</taxon>
    </lineage>
</organism>
<evidence type="ECO:0008006" key="4">
    <source>
        <dbReference type="Google" id="ProtNLM"/>
    </source>
</evidence>
<evidence type="ECO:0000313" key="2">
    <source>
        <dbReference type="EMBL" id="GGU53454.1"/>
    </source>
</evidence>
<evidence type="ECO:0000313" key="3">
    <source>
        <dbReference type="Proteomes" id="UP000649573"/>
    </source>
</evidence>
<evidence type="ECO:0000256" key="1">
    <source>
        <dbReference type="SAM" id="MobiDB-lite"/>
    </source>
</evidence>
<feature type="region of interest" description="Disordered" evidence="1">
    <location>
        <begin position="36"/>
        <end position="57"/>
    </location>
</feature>
<proteinExistence type="predicted"/>
<protein>
    <recommendedName>
        <fullName evidence="4">WXG100 family type VII secretion target</fullName>
    </recommendedName>
</protein>
<dbReference type="Proteomes" id="UP000649573">
    <property type="component" value="Unassembled WGS sequence"/>
</dbReference>
<reference evidence="3" key="1">
    <citation type="journal article" date="2019" name="Int. J. Syst. Evol. Microbiol.">
        <title>The Global Catalogue of Microorganisms (GCM) 10K type strain sequencing project: providing services to taxonomists for standard genome sequencing and annotation.</title>
        <authorList>
            <consortium name="The Broad Institute Genomics Platform"/>
            <consortium name="The Broad Institute Genome Sequencing Center for Infectious Disease"/>
            <person name="Wu L."/>
            <person name="Ma J."/>
        </authorList>
    </citation>
    <scope>NUCLEOTIDE SEQUENCE [LARGE SCALE GENOMIC DNA]</scope>
    <source>
        <strain evidence="3">JCM 3296</strain>
    </source>
</reference>
<sequence length="57" mass="6290">MDTPRTNTDFGKQAIQQILDVNKAIDSLKTQIEKSRASYHNVDQAGADSLKKLNGKS</sequence>